<dbReference type="EMBL" id="RHHS01000012">
    <property type="protein sequence ID" value="RNB59787.1"/>
    <property type="molecule type" value="Genomic_DNA"/>
</dbReference>
<evidence type="ECO:0000313" key="10">
    <source>
        <dbReference type="Proteomes" id="UP000268829"/>
    </source>
</evidence>
<dbReference type="GO" id="GO:0006282">
    <property type="term" value="P:regulation of DNA repair"/>
    <property type="evidence" value="ECO:0007669"/>
    <property type="project" value="UniProtKB-UniRule"/>
</dbReference>
<feature type="domain" description="RecX third three-helical" evidence="7">
    <location>
        <begin position="157"/>
        <end position="202"/>
    </location>
</feature>
<evidence type="ECO:0000256" key="3">
    <source>
        <dbReference type="ARBA" id="ARBA00018111"/>
    </source>
</evidence>
<dbReference type="PANTHER" id="PTHR33602">
    <property type="entry name" value="REGULATORY PROTEIN RECX FAMILY PROTEIN"/>
    <property type="match status" value="1"/>
</dbReference>
<organism evidence="9 10">
    <name type="scientific">Brevibacillus gelatini</name>
    <dbReference type="NCBI Taxonomy" id="1655277"/>
    <lineage>
        <taxon>Bacteria</taxon>
        <taxon>Bacillati</taxon>
        <taxon>Bacillota</taxon>
        <taxon>Bacilli</taxon>
        <taxon>Bacillales</taxon>
        <taxon>Paenibacillaceae</taxon>
        <taxon>Brevibacillus</taxon>
    </lineage>
</organism>
<dbReference type="InterPro" id="IPR003783">
    <property type="entry name" value="Regulatory_RecX"/>
</dbReference>
<dbReference type="InterPro" id="IPR053924">
    <property type="entry name" value="RecX_HTH_2nd"/>
</dbReference>
<comment type="function">
    <text evidence="5">Modulates RecA activity.</text>
</comment>
<name>A0A3M8B9V7_9BACL</name>
<sequence>MKGGQITAVHRDYKQKQRYHIDLDGEYAFTVHEDILIKYNLFKGTQVDEAFYGEVLVAEEKHKAYLGALKYLGLRPRTRSQLHAYLLEKGFDTRVADEICQRCEEQGYIDDEAFAKQWVEERLRLKPRSSYMLRMELAQRGVDKSIAEDAVQGISREAELEAARALVEKKARRIAGAPNRDEERKLLSMLMRKGFAHSIIQQIREELRQRRDGQD</sequence>
<dbReference type="InterPro" id="IPR053926">
    <property type="entry name" value="RecX_HTH_1st"/>
</dbReference>
<keyword evidence="4 5" id="KW-0963">Cytoplasm</keyword>
<dbReference type="InterPro" id="IPR053925">
    <property type="entry name" value="RecX_HTH_3rd"/>
</dbReference>
<evidence type="ECO:0000259" key="6">
    <source>
        <dbReference type="Pfam" id="PF02631"/>
    </source>
</evidence>
<evidence type="ECO:0000259" key="7">
    <source>
        <dbReference type="Pfam" id="PF21981"/>
    </source>
</evidence>
<accession>A0A3M8B9V7</accession>
<dbReference type="InterPro" id="IPR036388">
    <property type="entry name" value="WH-like_DNA-bd_sf"/>
</dbReference>
<dbReference type="GO" id="GO:0005737">
    <property type="term" value="C:cytoplasm"/>
    <property type="evidence" value="ECO:0007669"/>
    <property type="project" value="UniProtKB-SubCell"/>
</dbReference>
<feature type="domain" description="RecX second three-helical" evidence="6">
    <location>
        <begin position="110"/>
        <end position="150"/>
    </location>
</feature>
<keyword evidence="10" id="KW-1185">Reference proteome</keyword>
<dbReference type="Gene3D" id="1.10.10.10">
    <property type="entry name" value="Winged helix-like DNA-binding domain superfamily/Winged helix DNA-binding domain"/>
    <property type="match status" value="3"/>
</dbReference>
<evidence type="ECO:0000313" key="9">
    <source>
        <dbReference type="EMBL" id="RNB59787.1"/>
    </source>
</evidence>
<evidence type="ECO:0000256" key="1">
    <source>
        <dbReference type="ARBA" id="ARBA00004496"/>
    </source>
</evidence>
<reference evidence="9 10" key="1">
    <citation type="submission" date="2018-10" db="EMBL/GenBank/DDBJ databases">
        <title>Phylogenomics of Brevibacillus.</title>
        <authorList>
            <person name="Dunlap C."/>
        </authorList>
    </citation>
    <scope>NUCLEOTIDE SEQUENCE [LARGE SCALE GENOMIC DNA]</scope>
    <source>
        <strain evidence="9 10">DSM 100115</strain>
    </source>
</reference>
<dbReference type="Proteomes" id="UP000268829">
    <property type="component" value="Unassembled WGS sequence"/>
</dbReference>
<dbReference type="HAMAP" id="MF_01114">
    <property type="entry name" value="RecX"/>
    <property type="match status" value="1"/>
</dbReference>
<dbReference type="Pfam" id="PF02631">
    <property type="entry name" value="RecX_HTH2"/>
    <property type="match status" value="1"/>
</dbReference>
<gene>
    <name evidence="5" type="primary">recX</name>
    <name evidence="9" type="ORF">EDM57_03840</name>
</gene>
<comment type="caution">
    <text evidence="9">The sequence shown here is derived from an EMBL/GenBank/DDBJ whole genome shotgun (WGS) entry which is preliminary data.</text>
</comment>
<evidence type="ECO:0000256" key="4">
    <source>
        <dbReference type="ARBA" id="ARBA00022490"/>
    </source>
</evidence>
<dbReference type="Pfam" id="PF21981">
    <property type="entry name" value="RecX_HTH3"/>
    <property type="match status" value="1"/>
</dbReference>
<evidence type="ECO:0000259" key="8">
    <source>
        <dbReference type="Pfam" id="PF21982"/>
    </source>
</evidence>
<comment type="subcellular location">
    <subcellularLocation>
        <location evidence="1 5">Cytoplasm</location>
    </subcellularLocation>
</comment>
<dbReference type="RefSeq" id="WP_122903450.1">
    <property type="nucleotide sequence ID" value="NZ_CP154342.1"/>
</dbReference>
<proteinExistence type="inferred from homology"/>
<dbReference type="Pfam" id="PF21982">
    <property type="entry name" value="RecX_HTH1"/>
    <property type="match status" value="1"/>
</dbReference>
<evidence type="ECO:0000256" key="2">
    <source>
        <dbReference type="ARBA" id="ARBA00009695"/>
    </source>
</evidence>
<feature type="domain" description="RecX first three-helical" evidence="8">
    <location>
        <begin position="64"/>
        <end position="103"/>
    </location>
</feature>
<protein>
    <recommendedName>
        <fullName evidence="3 5">Regulatory protein RecX</fullName>
    </recommendedName>
</protein>
<dbReference type="OrthoDB" id="5421057at2"/>
<comment type="similarity">
    <text evidence="2 5">Belongs to the RecX family.</text>
</comment>
<dbReference type="AlphaFoldDB" id="A0A3M8B9V7"/>
<dbReference type="PANTHER" id="PTHR33602:SF1">
    <property type="entry name" value="REGULATORY PROTEIN RECX FAMILY PROTEIN"/>
    <property type="match status" value="1"/>
</dbReference>
<evidence type="ECO:0000256" key="5">
    <source>
        <dbReference type="HAMAP-Rule" id="MF_01114"/>
    </source>
</evidence>